<dbReference type="RefSeq" id="WP_003863101.1">
    <property type="nucleotide sequence ID" value="NZ_CP011309.1"/>
</dbReference>
<dbReference type="InterPro" id="IPR005279">
    <property type="entry name" value="Dipep/tripep_permease"/>
</dbReference>
<dbReference type="PROSITE" id="PS01023">
    <property type="entry name" value="PTR2_2"/>
    <property type="match status" value="1"/>
</dbReference>
<dbReference type="Gene3D" id="1.20.1250.20">
    <property type="entry name" value="MFS general substrate transporter like domains"/>
    <property type="match status" value="1"/>
</dbReference>
<dbReference type="GO" id="GO:1904680">
    <property type="term" value="F:peptide transmembrane transporter activity"/>
    <property type="evidence" value="ECO:0007669"/>
    <property type="project" value="InterPro"/>
</dbReference>
<dbReference type="Proteomes" id="UP000034037">
    <property type="component" value="Chromosome"/>
</dbReference>
<feature type="transmembrane region" description="Helical" evidence="7">
    <location>
        <begin position="150"/>
        <end position="171"/>
    </location>
</feature>
<feature type="transmembrane region" description="Helical" evidence="7">
    <location>
        <begin position="52"/>
        <end position="73"/>
    </location>
</feature>
<feature type="transmembrane region" description="Helical" evidence="7">
    <location>
        <begin position="388"/>
        <end position="405"/>
    </location>
</feature>
<dbReference type="Pfam" id="PF00854">
    <property type="entry name" value="PTR2"/>
    <property type="match status" value="1"/>
</dbReference>
<reference evidence="8 9" key="1">
    <citation type="submission" date="2015-04" db="EMBL/GenBank/DDBJ databases">
        <title>Complete Genome Sequence of Brevibacterium flavum ATCC 15168.</title>
        <authorList>
            <person name="Ahn J."/>
            <person name="Park G."/>
            <person name="Jeon W."/>
            <person name="Jang Y."/>
            <person name="Jang M."/>
            <person name="Lee H."/>
            <person name="Lee H."/>
        </authorList>
    </citation>
    <scope>NUCLEOTIDE SEQUENCE [LARGE SCALE GENOMIC DNA]</scope>
    <source>
        <strain evidence="8 9">ATCC 15168</strain>
    </source>
</reference>
<dbReference type="PANTHER" id="PTHR11654">
    <property type="entry name" value="OLIGOPEPTIDE TRANSPORTER-RELATED"/>
    <property type="match status" value="1"/>
</dbReference>
<sequence length="481" mass="51273">MVQLDQRVRFKSATSIISIEMWERFSFYGMQALLVYYLYFDVAAGGLGLDQTQATGLVGVYGALLYLCCWAGGWVSDRVLGAEKTLLSGAISVTIGHLVLAGIGGKIGLAIGLGCIAIGSGFVKTAAITVLGSRHGEQEGDAKADPAFQLFYLGINVGALLGPLLTGWLSSRYSFEMGFGAAAVLMIGGLGIYAALRKPMLQSFPLEVKKALLRAQNPAEKHVVGTAFAAVAVLCGVLLYLLLTETISADQLAGALLLVTIGAALWLIIQPLRHPQVSSEEKRKVLAFIPIFICSTAFWAVQAQTYGVLAVYSQERVDRMVGDFEIPAAWSQSLNPFFILALSIPISLWFMRGSRAPRVKIGISIGVIIAGSGLLVLIPFVGMPLAPVWVLPLSVFLISLGELFIGPGGMAATAHHAPRMFATRFSALYFLTLAIGMSIAGNVSKFYDPTNHTSELRYFAVFGISIIVIGVGSLMVAKKVG</sequence>
<keyword evidence="9" id="KW-1185">Reference proteome</keyword>
<feature type="transmembrane region" description="Helical" evidence="7">
    <location>
        <begin position="426"/>
        <end position="444"/>
    </location>
</feature>
<evidence type="ECO:0000256" key="1">
    <source>
        <dbReference type="ARBA" id="ARBA00004141"/>
    </source>
</evidence>
<feature type="transmembrane region" description="Helical" evidence="7">
    <location>
        <begin position="223"/>
        <end position="243"/>
    </location>
</feature>
<dbReference type="SUPFAM" id="SSF103473">
    <property type="entry name" value="MFS general substrate transporter"/>
    <property type="match status" value="1"/>
</dbReference>
<dbReference type="CDD" id="cd17346">
    <property type="entry name" value="MFS_DtpA_like"/>
    <property type="match status" value="1"/>
</dbReference>
<proteinExistence type="inferred from homology"/>
<gene>
    <name evidence="8" type="ORF">YH66_13095</name>
</gene>
<evidence type="ECO:0000313" key="9">
    <source>
        <dbReference type="Proteomes" id="UP000034037"/>
    </source>
</evidence>
<dbReference type="AlphaFoldDB" id="A0A0F6Z6Y5"/>
<comment type="similarity">
    <text evidence="2 6">Belongs to the major facilitator superfamily. Proton-dependent oligopeptide transporter (POT/PTR) (TC 2.A.17) family.</text>
</comment>
<dbReference type="InterPro" id="IPR000109">
    <property type="entry name" value="POT_fam"/>
</dbReference>
<feature type="transmembrane region" description="Helical" evidence="7">
    <location>
        <begin position="177"/>
        <end position="196"/>
    </location>
</feature>
<accession>A0A0F6Z6Y5</accession>
<dbReference type="NCBIfam" id="TIGR00924">
    <property type="entry name" value="yjdL_sub1_fam"/>
    <property type="match status" value="1"/>
</dbReference>
<dbReference type="HOGENOM" id="CLU_004790_0_1_11"/>
<dbReference type="GO" id="GO:0016020">
    <property type="term" value="C:membrane"/>
    <property type="evidence" value="ECO:0007669"/>
    <property type="project" value="UniProtKB-SubCell"/>
</dbReference>
<evidence type="ECO:0000313" key="8">
    <source>
        <dbReference type="EMBL" id="AKF28391.1"/>
    </source>
</evidence>
<keyword evidence="6" id="KW-0813">Transport</keyword>
<keyword evidence="4 7" id="KW-1133">Transmembrane helix</keyword>
<organism evidence="8 9">
    <name type="scientific">[Brevibacterium] flavum</name>
    <dbReference type="NCBI Taxonomy" id="92706"/>
    <lineage>
        <taxon>Bacteria</taxon>
        <taxon>Bacillati</taxon>
        <taxon>Actinomycetota</taxon>
        <taxon>Actinomycetes</taxon>
        <taxon>Mycobacteriales</taxon>
        <taxon>Corynebacteriaceae</taxon>
        <taxon>Corynebacterium</taxon>
    </lineage>
</organism>
<evidence type="ECO:0000256" key="4">
    <source>
        <dbReference type="ARBA" id="ARBA00022989"/>
    </source>
</evidence>
<dbReference type="PATRIC" id="fig|92706.3.peg.2739"/>
<feature type="transmembrane region" description="Helical" evidence="7">
    <location>
        <begin position="456"/>
        <end position="477"/>
    </location>
</feature>
<feature type="transmembrane region" description="Helical" evidence="7">
    <location>
        <begin position="21"/>
        <end position="40"/>
    </location>
</feature>
<evidence type="ECO:0000256" key="3">
    <source>
        <dbReference type="ARBA" id="ARBA00022692"/>
    </source>
</evidence>
<evidence type="ECO:0000256" key="6">
    <source>
        <dbReference type="RuleBase" id="RU003755"/>
    </source>
</evidence>
<keyword evidence="3 6" id="KW-0812">Transmembrane</keyword>
<evidence type="ECO:0000256" key="7">
    <source>
        <dbReference type="SAM" id="Phobius"/>
    </source>
</evidence>
<dbReference type="InterPro" id="IPR018456">
    <property type="entry name" value="PTR2_symporter_CS"/>
</dbReference>
<feature type="transmembrane region" description="Helical" evidence="7">
    <location>
        <begin position="255"/>
        <end position="273"/>
    </location>
</feature>
<name>A0A0F6Z6Y5_9CORY</name>
<protein>
    <submittedName>
        <fullName evidence="8">Diguanylate cyclase</fullName>
    </submittedName>
</protein>
<evidence type="ECO:0000256" key="2">
    <source>
        <dbReference type="ARBA" id="ARBA00005982"/>
    </source>
</evidence>
<keyword evidence="5 7" id="KW-0472">Membrane</keyword>
<feature type="transmembrane region" description="Helical" evidence="7">
    <location>
        <begin position="109"/>
        <end position="130"/>
    </location>
</feature>
<feature type="transmembrane region" description="Helical" evidence="7">
    <location>
        <begin position="85"/>
        <end position="103"/>
    </location>
</feature>
<dbReference type="GO" id="GO:0006857">
    <property type="term" value="P:oligopeptide transport"/>
    <property type="evidence" value="ECO:0007669"/>
    <property type="project" value="InterPro"/>
</dbReference>
<comment type="subcellular location">
    <subcellularLocation>
        <location evidence="1 6">Membrane</location>
        <topology evidence="1 6">Multi-pass membrane protein</topology>
    </subcellularLocation>
</comment>
<feature type="transmembrane region" description="Helical" evidence="7">
    <location>
        <begin position="285"/>
        <end position="313"/>
    </location>
</feature>
<feature type="transmembrane region" description="Helical" evidence="7">
    <location>
        <begin position="363"/>
        <end position="382"/>
    </location>
</feature>
<dbReference type="InterPro" id="IPR036259">
    <property type="entry name" value="MFS_trans_sf"/>
</dbReference>
<dbReference type="EMBL" id="CP011309">
    <property type="protein sequence ID" value="AKF28391.1"/>
    <property type="molecule type" value="Genomic_DNA"/>
</dbReference>
<evidence type="ECO:0000256" key="5">
    <source>
        <dbReference type="ARBA" id="ARBA00023136"/>
    </source>
</evidence>